<gene>
    <name evidence="1" type="ORF">KSB_80270</name>
</gene>
<keyword evidence="2" id="KW-1185">Reference proteome</keyword>
<evidence type="ECO:0008006" key="3">
    <source>
        <dbReference type="Google" id="ProtNLM"/>
    </source>
</evidence>
<dbReference type="EMBL" id="BNJG01000003">
    <property type="protein sequence ID" value="GHO59552.1"/>
    <property type="molecule type" value="Genomic_DNA"/>
</dbReference>
<comment type="caution">
    <text evidence="1">The sequence shown here is derived from an EMBL/GenBank/DDBJ whole genome shotgun (WGS) entry which is preliminary data.</text>
</comment>
<evidence type="ECO:0000313" key="2">
    <source>
        <dbReference type="Proteomes" id="UP000654345"/>
    </source>
</evidence>
<reference evidence="1 2" key="1">
    <citation type="journal article" date="2021" name="Int. J. Syst. Evol. Microbiol.">
        <title>Reticulibacter mediterranei gen. nov., sp. nov., within the new family Reticulibacteraceae fam. nov., and Ktedonospora formicarum gen. nov., sp. nov., Ktedonobacter robiniae sp. nov., Dictyobacter formicarum sp. nov. and Dictyobacter arantiisoli sp. nov., belonging to the class Ktedonobacteria.</title>
        <authorList>
            <person name="Yabe S."/>
            <person name="Zheng Y."/>
            <person name="Wang C.M."/>
            <person name="Sakai Y."/>
            <person name="Abe K."/>
            <person name="Yokota A."/>
            <person name="Donadio S."/>
            <person name="Cavaletti L."/>
            <person name="Monciardini P."/>
        </authorList>
    </citation>
    <scope>NUCLEOTIDE SEQUENCE [LARGE SCALE GENOMIC DNA]</scope>
    <source>
        <strain evidence="1 2">SOSP1-30</strain>
    </source>
</reference>
<accession>A0ABQ3V464</accession>
<organism evidence="1 2">
    <name type="scientific">Ktedonobacter robiniae</name>
    <dbReference type="NCBI Taxonomy" id="2778365"/>
    <lineage>
        <taxon>Bacteria</taxon>
        <taxon>Bacillati</taxon>
        <taxon>Chloroflexota</taxon>
        <taxon>Ktedonobacteria</taxon>
        <taxon>Ktedonobacterales</taxon>
        <taxon>Ktedonobacteraceae</taxon>
        <taxon>Ktedonobacter</taxon>
    </lineage>
</organism>
<name>A0ABQ3V464_9CHLR</name>
<proteinExistence type="predicted"/>
<evidence type="ECO:0000313" key="1">
    <source>
        <dbReference type="EMBL" id="GHO59552.1"/>
    </source>
</evidence>
<sequence>MIKGIPEMIVFETERLAVRYLRADDFDAFYYKDADEHGLPTLFYALDKQ</sequence>
<dbReference type="Proteomes" id="UP000654345">
    <property type="component" value="Unassembled WGS sequence"/>
</dbReference>
<protein>
    <recommendedName>
        <fullName evidence="3">GNAT family N-acetyltransferase</fullName>
    </recommendedName>
</protein>